<evidence type="ECO:0000313" key="2">
    <source>
        <dbReference type="Proteomes" id="UP000680067"/>
    </source>
</evidence>
<name>A0A941DL17_9BURK</name>
<dbReference type="InterPro" id="IPR038084">
    <property type="entry name" value="PduO/GlcC-like_sf"/>
</dbReference>
<keyword evidence="2" id="KW-1185">Reference proteome</keyword>
<dbReference type="Proteomes" id="UP000680067">
    <property type="component" value="Unassembled WGS sequence"/>
</dbReference>
<accession>A0A941DL17</accession>
<proteinExistence type="predicted"/>
<reference evidence="1" key="1">
    <citation type="submission" date="2021-04" db="EMBL/GenBank/DDBJ databases">
        <title>novel species isolated from subtropical streams in China.</title>
        <authorList>
            <person name="Lu H."/>
        </authorList>
    </citation>
    <scope>NUCLEOTIDE SEQUENCE</scope>
    <source>
        <strain evidence="1">LFS511W</strain>
    </source>
</reference>
<dbReference type="Gene3D" id="3.30.450.150">
    <property type="entry name" value="Haem-degrading domain"/>
    <property type="match status" value="1"/>
</dbReference>
<protein>
    <submittedName>
        <fullName evidence="1">Heme-binding protein</fullName>
    </submittedName>
</protein>
<dbReference type="AlphaFoldDB" id="A0A941DL17"/>
<gene>
    <name evidence="1" type="ORF">KDM89_07650</name>
</gene>
<dbReference type="InterPro" id="IPR052517">
    <property type="entry name" value="GlcG_carb_metab_protein"/>
</dbReference>
<comment type="caution">
    <text evidence="1">The sequence shown here is derived from an EMBL/GenBank/DDBJ whole genome shotgun (WGS) entry which is preliminary data.</text>
</comment>
<dbReference type="EMBL" id="JAGSPN010000004">
    <property type="protein sequence ID" value="MBR7782009.1"/>
    <property type="molecule type" value="Genomic_DNA"/>
</dbReference>
<sequence>MFSKPVLSLEDVKKMAAAAEAEAIANQWPVVIAIVDDGGHLLYLERMDGVAPVSAQIAPAKAMTAALGKRESRIYEEMINNGRFSFLSAPQLEGMLEGGVPVFVEGMCVGAIGVSGVKSSQDAQIAKAGIAALGLDPN</sequence>
<evidence type="ECO:0000313" key="1">
    <source>
        <dbReference type="EMBL" id="MBR7782009.1"/>
    </source>
</evidence>
<dbReference type="PANTHER" id="PTHR34309:SF1">
    <property type="entry name" value="PROTEIN GLCG"/>
    <property type="match status" value="1"/>
</dbReference>
<dbReference type="PANTHER" id="PTHR34309">
    <property type="entry name" value="SLR1406 PROTEIN"/>
    <property type="match status" value="1"/>
</dbReference>
<organism evidence="1 2">
    <name type="scientific">Undibacterium luofuense</name>
    <dbReference type="NCBI Taxonomy" id="2828733"/>
    <lineage>
        <taxon>Bacteria</taxon>
        <taxon>Pseudomonadati</taxon>
        <taxon>Pseudomonadota</taxon>
        <taxon>Betaproteobacteria</taxon>
        <taxon>Burkholderiales</taxon>
        <taxon>Oxalobacteraceae</taxon>
        <taxon>Undibacterium</taxon>
    </lineage>
</organism>
<dbReference type="Pfam" id="PF03928">
    <property type="entry name" value="HbpS-like"/>
    <property type="match status" value="1"/>
</dbReference>
<dbReference type="SUPFAM" id="SSF143744">
    <property type="entry name" value="GlcG-like"/>
    <property type="match status" value="1"/>
</dbReference>
<dbReference type="InterPro" id="IPR005624">
    <property type="entry name" value="PduO/GlcC-like"/>
</dbReference>
<dbReference type="RefSeq" id="WP_212687441.1">
    <property type="nucleotide sequence ID" value="NZ_CAXBSD010000292.1"/>
</dbReference>